<name>A0A094IYM0_9BACL</name>
<feature type="compositionally biased region" description="Low complexity" evidence="1">
    <location>
        <begin position="33"/>
        <end position="42"/>
    </location>
</feature>
<reference evidence="2" key="1">
    <citation type="submission" date="2014-08" db="EMBL/GenBank/DDBJ databases">
        <title>Fullgenome sequencing of Anoxybacillus sp.25 isolate from Garga hot-spring Russia.</title>
        <authorList>
            <person name="Rozanov A.S."/>
            <person name="Kotenko A.V."/>
            <person name="Malup T.K."/>
            <person name="Peltek S.E."/>
        </authorList>
    </citation>
    <scope>NUCLEOTIDE SEQUENCE [LARGE SCALE GENOMIC DNA]</scope>
    <source>
        <strain evidence="2">25</strain>
    </source>
</reference>
<dbReference type="EMBL" id="JPZO01000127">
    <property type="protein sequence ID" value="KFZ32217.1"/>
    <property type="molecule type" value="Genomic_DNA"/>
</dbReference>
<dbReference type="AlphaFoldDB" id="A0A094IYM0"/>
<feature type="region of interest" description="Disordered" evidence="1">
    <location>
        <begin position="22"/>
        <end position="61"/>
    </location>
</feature>
<evidence type="ECO:0000313" key="2">
    <source>
        <dbReference type="EMBL" id="KFZ32217.1"/>
    </source>
</evidence>
<gene>
    <name evidence="2" type="ORF">JS44_14705</name>
</gene>
<feature type="compositionally biased region" description="Polar residues" evidence="1">
    <location>
        <begin position="45"/>
        <end position="61"/>
    </location>
</feature>
<protein>
    <submittedName>
        <fullName evidence="2">Uncharacterized protein</fullName>
    </submittedName>
</protein>
<comment type="caution">
    <text evidence="2">The sequence shown here is derived from an EMBL/GenBank/DDBJ whole genome shotgun (WGS) entry which is preliminary data.</text>
</comment>
<evidence type="ECO:0000256" key="1">
    <source>
        <dbReference type="SAM" id="MobiDB-lite"/>
    </source>
</evidence>
<accession>A0A094IYM0</accession>
<organism evidence="2">
    <name type="scientific">Anoxybacillus flavithermus</name>
    <dbReference type="NCBI Taxonomy" id="33934"/>
    <lineage>
        <taxon>Bacteria</taxon>
        <taxon>Bacillati</taxon>
        <taxon>Bacillota</taxon>
        <taxon>Bacilli</taxon>
        <taxon>Bacillales</taxon>
        <taxon>Anoxybacillaceae</taxon>
        <taxon>Anoxybacillus</taxon>
    </lineage>
</organism>
<sequence length="61" mass="6635">MLLRLQQIMITNKTSSAVIQGIGGENSENFGIKTTTNTSTKTVPHAQTSQATDNKNQILQM</sequence>
<proteinExistence type="predicted"/>